<keyword evidence="7" id="KW-1185">Reference proteome</keyword>
<dbReference type="Proteomes" id="UP000001876">
    <property type="component" value="Unassembled WGS sequence"/>
</dbReference>
<dbReference type="GO" id="GO:0016020">
    <property type="term" value="C:membrane"/>
    <property type="evidence" value="ECO:0007669"/>
    <property type="project" value="UniProtKB-SubCell"/>
</dbReference>
<dbReference type="AlphaFoldDB" id="C1N9N3"/>
<sequence length="238" mass="24545">MAALAMGGSTKTKAFLAEAASSAFMSFFMNTLGVEAAATRRFLPAAMTAGVDAQTLTLTLLFLHLCFFFSPFYVKKSAGAVNNPTVYVLFWLIGDVAFGAMAIGVAATVVGQTAGLFAYASAMRAFPLPGHAAITRGVTAAGGAFNGALSEGVVAFANFLFAAVALPLAPTALAPALGAAFYCACLVYERCAYSCGFMNPAVVFATHAVAGDVLSRESLRQCAIYVCHTGSHTTALAW</sequence>
<gene>
    <name evidence="6" type="ORF">MICPUCDRAFT_43583</name>
</gene>
<dbReference type="GeneID" id="9690084"/>
<evidence type="ECO:0000256" key="4">
    <source>
        <dbReference type="ARBA" id="ARBA00023136"/>
    </source>
</evidence>
<dbReference type="OMA" id="CGFMNPA"/>
<feature type="transmembrane region" description="Helical" evidence="5">
    <location>
        <begin position="55"/>
        <end position="74"/>
    </location>
</feature>
<dbReference type="KEGG" id="mpp:MICPUCDRAFT_43583"/>
<protein>
    <submittedName>
        <fullName evidence="6">Predicted protein</fullName>
    </submittedName>
</protein>
<dbReference type="SUPFAM" id="SSF81338">
    <property type="entry name" value="Aquaporin-like"/>
    <property type="match status" value="1"/>
</dbReference>
<evidence type="ECO:0000256" key="1">
    <source>
        <dbReference type="ARBA" id="ARBA00004141"/>
    </source>
</evidence>
<comment type="subcellular location">
    <subcellularLocation>
        <location evidence="1">Membrane</location>
        <topology evidence="1">Multi-pass membrane protein</topology>
    </subcellularLocation>
</comment>
<dbReference type="InterPro" id="IPR023271">
    <property type="entry name" value="Aquaporin-like"/>
</dbReference>
<feature type="transmembrane region" description="Helical" evidence="5">
    <location>
        <begin position="159"/>
        <end position="188"/>
    </location>
</feature>
<feature type="transmembrane region" description="Helical" evidence="5">
    <location>
        <begin position="86"/>
        <end position="119"/>
    </location>
</feature>
<organism evidence="7">
    <name type="scientific">Micromonas pusilla (strain CCMP1545)</name>
    <name type="common">Picoplanktonic green alga</name>
    <dbReference type="NCBI Taxonomy" id="564608"/>
    <lineage>
        <taxon>Eukaryota</taxon>
        <taxon>Viridiplantae</taxon>
        <taxon>Chlorophyta</taxon>
        <taxon>Mamiellophyceae</taxon>
        <taxon>Mamiellales</taxon>
        <taxon>Mamiellaceae</taxon>
        <taxon>Micromonas</taxon>
    </lineage>
</organism>
<proteinExistence type="predicted"/>
<keyword evidence="4 5" id="KW-0472">Membrane</keyword>
<evidence type="ECO:0000256" key="5">
    <source>
        <dbReference type="SAM" id="Phobius"/>
    </source>
</evidence>
<dbReference type="EMBL" id="GG663752">
    <property type="protein sequence ID" value="EEH50977.1"/>
    <property type="molecule type" value="Genomic_DNA"/>
</dbReference>
<keyword evidence="2 5" id="KW-0812">Transmembrane</keyword>
<evidence type="ECO:0000313" key="6">
    <source>
        <dbReference type="EMBL" id="EEH50977.1"/>
    </source>
</evidence>
<reference evidence="6 7" key="1">
    <citation type="journal article" date="2009" name="Science">
        <title>Green evolution and dynamic adaptations revealed by genomes of the marine picoeukaryotes Micromonas.</title>
        <authorList>
            <person name="Worden A.Z."/>
            <person name="Lee J.H."/>
            <person name="Mock T."/>
            <person name="Rouze P."/>
            <person name="Simmons M.P."/>
            <person name="Aerts A.L."/>
            <person name="Allen A.E."/>
            <person name="Cuvelier M.L."/>
            <person name="Derelle E."/>
            <person name="Everett M.V."/>
            <person name="Foulon E."/>
            <person name="Grimwood J."/>
            <person name="Gundlach H."/>
            <person name="Henrissat B."/>
            <person name="Napoli C."/>
            <person name="McDonald S.M."/>
            <person name="Parker M.S."/>
            <person name="Rombauts S."/>
            <person name="Salamov A."/>
            <person name="Von Dassow P."/>
            <person name="Badger J.H."/>
            <person name="Coutinho P.M."/>
            <person name="Demir E."/>
            <person name="Dubchak I."/>
            <person name="Gentemann C."/>
            <person name="Eikrem W."/>
            <person name="Gready J.E."/>
            <person name="John U."/>
            <person name="Lanier W."/>
            <person name="Lindquist E.A."/>
            <person name="Lucas S."/>
            <person name="Mayer K.F."/>
            <person name="Moreau H."/>
            <person name="Not F."/>
            <person name="Otillar R."/>
            <person name="Panaud O."/>
            <person name="Pangilinan J."/>
            <person name="Paulsen I."/>
            <person name="Piegu B."/>
            <person name="Poliakov A."/>
            <person name="Robbens S."/>
            <person name="Schmutz J."/>
            <person name="Toulza E."/>
            <person name="Wyss T."/>
            <person name="Zelensky A."/>
            <person name="Zhou K."/>
            <person name="Armbrust E.V."/>
            <person name="Bhattacharya D."/>
            <person name="Goodenough U.W."/>
            <person name="Van de Peer Y."/>
            <person name="Grigoriev I.V."/>
        </authorList>
    </citation>
    <scope>NUCLEOTIDE SEQUENCE [LARGE SCALE GENOMIC DNA]</scope>
    <source>
        <strain evidence="6 7">CCMP1545</strain>
    </source>
</reference>
<accession>C1N9N3</accession>
<evidence type="ECO:0000256" key="3">
    <source>
        <dbReference type="ARBA" id="ARBA00022989"/>
    </source>
</evidence>
<evidence type="ECO:0000313" key="7">
    <source>
        <dbReference type="Proteomes" id="UP000001876"/>
    </source>
</evidence>
<evidence type="ECO:0000256" key="2">
    <source>
        <dbReference type="ARBA" id="ARBA00022692"/>
    </source>
</evidence>
<dbReference type="OrthoDB" id="498716at2759"/>
<keyword evidence="3 5" id="KW-1133">Transmembrane helix</keyword>
<name>C1N9N3_MICPC</name>
<dbReference type="RefSeq" id="XP_003064643.1">
    <property type="nucleotide sequence ID" value="XM_003064597.1"/>
</dbReference>